<dbReference type="Gene3D" id="3.40.430.10">
    <property type="entry name" value="Dihydrofolate Reductase, subunit A"/>
    <property type="match status" value="1"/>
</dbReference>
<dbReference type="Proteomes" id="UP000199092">
    <property type="component" value="Chromosome I"/>
</dbReference>
<dbReference type="AlphaFoldDB" id="A0A1H1SM71"/>
<protein>
    <submittedName>
        <fullName evidence="2">Dihydrofolate reductase</fullName>
    </submittedName>
</protein>
<keyword evidence="3" id="KW-1185">Reference proteome</keyword>
<dbReference type="InterPro" id="IPR024072">
    <property type="entry name" value="DHFR-like_dom_sf"/>
</dbReference>
<feature type="domain" description="Bacterial bifunctional deaminase-reductase C-terminal" evidence="1">
    <location>
        <begin position="4"/>
        <end position="170"/>
    </location>
</feature>
<dbReference type="Pfam" id="PF01872">
    <property type="entry name" value="RibD_C"/>
    <property type="match status" value="1"/>
</dbReference>
<dbReference type="InterPro" id="IPR050765">
    <property type="entry name" value="Riboflavin_Biosynth_HTPR"/>
</dbReference>
<dbReference type="EMBL" id="LT629749">
    <property type="protein sequence ID" value="SDS48816.1"/>
    <property type="molecule type" value="Genomic_DNA"/>
</dbReference>
<gene>
    <name evidence="2" type="ORF">SAMN04488543_1827</name>
</gene>
<evidence type="ECO:0000313" key="2">
    <source>
        <dbReference type="EMBL" id="SDS48816.1"/>
    </source>
</evidence>
<dbReference type="OrthoDB" id="3471498at2"/>
<dbReference type="STRING" id="546871.SAMN04488543_1827"/>
<name>A0A1H1SM71_9ACTN</name>
<accession>A0A1H1SM71</accession>
<organism evidence="2 3">
    <name type="scientific">Friedmanniella luteola</name>
    <dbReference type="NCBI Taxonomy" id="546871"/>
    <lineage>
        <taxon>Bacteria</taxon>
        <taxon>Bacillati</taxon>
        <taxon>Actinomycetota</taxon>
        <taxon>Actinomycetes</taxon>
        <taxon>Propionibacteriales</taxon>
        <taxon>Nocardioidaceae</taxon>
        <taxon>Friedmanniella</taxon>
    </lineage>
</organism>
<dbReference type="GO" id="GO:0009231">
    <property type="term" value="P:riboflavin biosynthetic process"/>
    <property type="evidence" value="ECO:0007669"/>
    <property type="project" value="InterPro"/>
</dbReference>
<dbReference type="InterPro" id="IPR002734">
    <property type="entry name" value="RibDG_C"/>
</dbReference>
<evidence type="ECO:0000259" key="1">
    <source>
        <dbReference type="Pfam" id="PF01872"/>
    </source>
</evidence>
<dbReference type="RefSeq" id="WP_091412232.1">
    <property type="nucleotide sequence ID" value="NZ_LT629749.1"/>
</dbReference>
<dbReference type="PANTHER" id="PTHR38011">
    <property type="entry name" value="DIHYDROFOLATE REDUCTASE FAMILY PROTEIN (AFU_ORTHOLOGUE AFUA_8G06820)"/>
    <property type="match status" value="1"/>
</dbReference>
<dbReference type="SUPFAM" id="SSF53597">
    <property type="entry name" value="Dihydrofolate reductase-like"/>
    <property type="match status" value="1"/>
</dbReference>
<reference evidence="2 3" key="1">
    <citation type="submission" date="2016-10" db="EMBL/GenBank/DDBJ databases">
        <authorList>
            <person name="de Groot N.N."/>
        </authorList>
    </citation>
    <scope>NUCLEOTIDE SEQUENCE [LARGE SCALE GENOMIC DNA]</scope>
    <source>
        <strain evidence="2 3">DSM 21741</strain>
    </source>
</reference>
<proteinExistence type="predicted"/>
<dbReference type="GO" id="GO:0008703">
    <property type="term" value="F:5-amino-6-(5-phosphoribosylamino)uracil reductase activity"/>
    <property type="evidence" value="ECO:0007669"/>
    <property type="project" value="InterPro"/>
</dbReference>
<evidence type="ECO:0000313" key="3">
    <source>
        <dbReference type="Proteomes" id="UP000199092"/>
    </source>
</evidence>
<sequence>MRRVVVYALMSLDGVAEEPGDWVFEVDERVFRNLAEVVGRQDLVLLGRATYASWVDYWPTSDVQPFADFVNGTPKHVVTSSPLDGAWPGAVAVGAPLVEHVRALRAGDGGDVGVHGSLTVARTLLAAGLVDELQLVVAPTVAGRGRRLFEGQDLQRLQLTRAEPTPSGCVLLTYRPSSSA</sequence>
<dbReference type="PANTHER" id="PTHR38011:SF11">
    <property type="entry name" value="2,5-DIAMINO-6-RIBOSYLAMINO-4(3H)-PYRIMIDINONE 5'-PHOSPHATE REDUCTASE"/>
    <property type="match status" value="1"/>
</dbReference>